<evidence type="ECO:0000256" key="1">
    <source>
        <dbReference type="SAM" id="MobiDB-lite"/>
    </source>
</evidence>
<keyword evidence="3" id="KW-1185">Reference proteome</keyword>
<gene>
    <name evidence="2" type="ORF">BJ554DRAFT_459</name>
</gene>
<feature type="compositionally biased region" description="Pro residues" evidence="1">
    <location>
        <begin position="32"/>
        <end position="47"/>
    </location>
</feature>
<feature type="region of interest" description="Disordered" evidence="1">
    <location>
        <begin position="1"/>
        <end position="54"/>
    </location>
</feature>
<dbReference type="Proteomes" id="UP000673691">
    <property type="component" value="Unassembled WGS sequence"/>
</dbReference>
<protein>
    <submittedName>
        <fullName evidence="2">Uncharacterized protein</fullName>
    </submittedName>
</protein>
<proteinExistence type="predicted"/>
<name>A0A8H8DI50_9FUNG</name>
<reference evidence="2 3" key="1">
    <citation type="journal article" name="Sci. Rep.">
        <title>Genome-scale phylogenetic analyses confirm Olpidium as the closest living zoosporic fungus to the non-flagellated, terrestrial fungi.</title>
        <authorList>
            <person name="Chang Y."/>
            <person name="Rochon D."/>
            <person name="Sekimoto S."/>
            <person name="Wang Y."/>
            <person name="Chovatia M."/>
            <person name="Sandor L."/>
            <person name="Salamov A."/>
            <person name="Grigoriev I.V."/>
            <person name="Stajich J.E."/>
            <person name="Spatafora J.W."/>
        </authorList>
    </citation>
    <scope>NUCLEOTIDE SEQUENCE [LARGE SCALE GENOMIC DNA]</scope>
    <source>
        <strain evidence="2">S191</strain>
    </source>
</reference>
<evidence type="ECO:0000313" key="3">
    <source>
        <dbReference type="Proteomes" id="UP000673691"/>
    </source>
</evidence>
<sequence length="108" mass="11841">MVSSLPYPFSSHRVSANRSPRRHPSVCLLCKPLPPPHSTPPPPPRRPSLPGAFVSSTPLLSERAISSGRRARESAAEINPGFFFLSFSFLSWPLSMFCAPQRLARAVS</sequence>
<evidence type="ECO:0000313" key="2">
    <source>
        <dbReference type="EMBL" id="KAG5459173.1"/>
    </source>
</evidence>
<comment type="caution">
    <text evidence="2">The sequence shown here is derived from an EMBL/GenBank/DDBJ whole genome shotgun (WGS) entry which is preliminary data.</text>
</comment>
<dbReference type="AlphaFoldDB" id="A0A8H8DI50"/>
<accession>A0A8H8DI50</accession>
<organism evidence="2 3">
    <name type="scientific">Olpidium bornovanus</name>
    <dbReference type="NCBI Taxonomy" id="278681"/>
    <lineage>
        <taxon>Eukaryota</taxon>
        <taxon>Fungi</taxon>
        <taxon>Fungi incertae sedis</taxon>
        <taxon>Olpidiomycota</taxon>
        <taxon>Olpidiomycotina</taxon>
        <taxon>Olpidiomycetes</taxon>
        <taxon>Olpidiales</taxon>
        <taxon>Olpidiaceae</taxon>
        <taxon>Olpidium</taxon>
    </lineage>
</organism>
<dbReference type="EMBL" id="JAEFCI010007257">
    <property type="protein sequence ID" value="KAG5459173.1"/>
    <property type="molecule type" value="Genomic_DNA"/>
</dbReference>